<dbReference type="AlphaFoldDB" id="A0A1F4TPK8"/>
<keyword evidence="1" id="KW-1133">Transmembrane helix</keyword>
<dbReference type="InterPro" id="IPR022606">
    <property type="entry name" value="DUF2914"/>
</dbReference>
<feature type="domain" description="DUF2914" evidence="2">
    <location>
        <begin position="173"/>
        <end position="230"/>
    </location>
</feature>
<organism evidence="3 4">
    <name type="scientific">candidate division WOR-1 bacterium RIFOXYC2_FULL_41_25</name>
    <dbReference type="NCBI Taxonomy" id="1802586"/>
    <lineage>
        <taxon>Bacteria</taxon>
        <taxon>Bacillati</taxon>
        <taxon>Saganbacteria</taxon>
    </lineage>
</organism>
<evidence type="ECO:0000259" key="2">
    <source>
        <dbReference type="Pfam" id="PF11141"/>
    </source>
</evidence>
<evidence type="ECO:0000313" key="3">
    <source>
        <dbReference type="EMBL" id="OGC34480.1"/>
    </source>
</evidence>
<keyword evidence="1" id="KW-0812">Transmembrane</keyword>
<dbReference type="EMBL" id="MEUI01000015">
    <property type="protein sequence ID" value="OGC34480.1"/>
    <property type="molecule type" value="Genomic_DNA"/>
</dbReference>
<evidence type="ECO:0000313" key="4">
    <source>
        <dbReference type="Proteomes" id="UP000177309"/>
    </source>
</evidence>
<reference evidence="3 4" key="1">
    <citation type="journal article" date="2016" name="Nat. Commun.">
        <title>Thousands of microbial genomes shed light on interconnected biogeochemical processes in an aquifer system.</title>
        <authorList>
            <person name="Anantharaman K."/>
            <person name="Brown C.T."/>
            <person name="Hug L.A."/>
            <person name="Sharon I."/>
            <person name="Castelle C.J."/>
            <person name="Probst A.J."/>
            <person name="Thomas B.C."/>
            <person name="Singh A."/>
            <person name="Wilkins M.J."/>
            <person name="Karaoz U."/>
            <person name="Brodie E.L."/>
            <person name="Williams K.H."/>
            <person name="Hubbard S.S."/>
            <person name="Banfield J.F."/>
        </authorList>
    </citation>
    <scope>NUCLEOTIDE SEQUENCE [LARGE SCALE GENOMIC DNA]</scope>
</reference>
<dbReference type="Proteomes" id="UP000177309">
    <property type="component" value="Unassembled WGS sequence"/>
</dbReference>
<accession>A0A1F4TPK8</accession>
<protein>
    <recommendedName>
        <fullName evidence="2">DUF2914 domain-containing protein</fullName>
    </recommendedName>
</protein>
<feature type="transmembrane region" description="Helical" evidence="1">
    <location>
        <begin position="39"/>
        <end position="60"/>
    </location>
</feature>
<sequence length="235" mass="25513">MLLELAVLKVDAGGEKHYNNYMAQIVGYNRHPGSKWPQIAALIIVMLILAAIVLFSNIYAKNNSSTVVGSTVVQGKSSTVTSSTVEKRTTTTVSTTTTLFSSPVVSSAVVQVEVSKSGSLAVRKSGKVALEKIAFTHAVDSNNRPTDSFSKIDKDSVDRVYCYSQISADIIPQDIKHVWLDPDGQQFAVIELKVRSKPSYTWSYVSLSGRKTGAWQVQVKTPDDKIVGSATLDIL</sequence>
<comment type="caution">
    <text evidence="3">The sequence shown here is derived from an EMBL/GenBank/DDBJ whole genome shotgun (WGS) entry which is preliminary data.</text>
</comment>
<keyword evidence="1" id="KW-0472">Membrane</keyword>
<gene>
    <name evidence="3" type="ORF">A2462_04240</name>
</gene>
<evidence type="ECO:0000256" key="1">
    <source>
        <dbReference type="SAM" id="Phobius"/>
    </source>
</evidence>
<name>A0A1F4TPK8_UNCSA</name>
<dbReference type="Pfam" id="PF11141">
    <property type="entry name" value="DUF2914"/>
    <property type="match status" value="1"/>
</dbReference>
<proteinExistence type="predicted"/>